<keyword evidence="1" id="KW-0678">Repressor</keyword>
<dbReference type="InterPro" id="IPR047057">
    <property type="entry name" value="MerR_fam"/>
</dbReference>
<dbReference type="GO" id="GO:0003677">
    <property type="term" value="F:DNA binding"/>
    <property type="evidence" value="ECO:0007669"/>
    <property type="project" value="UniProtKB-KW"/>
</dbReference>
<dbReference type="InterPro" id="IPR000551">
    <property type="entry name" value="MerR-type_HTH_dom"/>
</dbReference>
<dbReference type="PROSITE" id="PS50937">
    <property type="entry name" value="HTH_MERR_2"/>
    <property type="match status" value="1"/>
</dbReference>
<evidence type="ECO:0000259" key="5">
    <source>
        <dbReference type="PROSITE" id="PS50937"/>
    </source>
</evidence>
<dbReference type="GO" id="GO:0003700">
    <property type="term" value="F:DNA-binding transcription factor activity"/>
    <property type="evidence" value="ECO:0007669"/>
    <property type="project" value="InterPro"/>
</dbReference>
<dbReference type="PANTHER" id="PTHR30204:SF69">
    <property type="entry name" value="MERR-FAMILY TRANSCRIPTIONAL REGULATOR"/>
    <property type="match status" value="1"/>
</dbReference>
<proteinExistence type="predicted"/>
<name>A0AAX1TTY1_9FUSO</name>
<sequence length="142" mass="16287">MINLSIGEAAKKLNTTTHTLRYYDNEGLLPIERDVNGRRIFSTKNFIMLNTIECLKATGMSLKDIKLYIDWCEEGFASVQRRHALFLERKATVESQIAALQKTLKTINYKIDLYENALNTGVLNMCEADREELANKILNNEL</sequence>
<dbReference type="KEGG" id="ful:C4N20_07965"/>
<dbReference type="PANTHER" id="PTHR30204">
    <property type="entry name" value="REDOX-CYCLING DRUG-SENSING TRANSCRIPTIONAL ACTIVATOR SOXR"/>
    <property type="match status" value="1"/>
</dbReference>
<evidence type="ECO:0000256" key="1">
    <source>
        <dbReference type="ARBA" id="ARBA00022491"/>
    </source>
</evidence>
<evidence type="ECO:0000313" key="7">
    <source>
        <dbReference type="Proteomes" id="UP000249008"/>
    </source>
</evidence>
<evidence type="ECO:0000256" key="3">
    <source>
        <dbReference type="ARBA" id="ARBA00023125"/>
    </source>
</evidence>
<dbReference type="Pfam" id="PF13411">
    <property type="entry name" value="MerR_1"/>
    <property type="match status" value="1"/>
</dbReference>
<keyword evidence="3" id="KW-0238">DNA-binding</keyword>
<protein>
    <submittedName>
        <fullName evidence="6">HTH-type transcriptional regulator AdhR</fullName>
    </submittedName>
</protein>
<dbReference type="SMART" id="SM00422">
    <property type="entry name" value="HTH_MERR"/>
    <property type="match status" value="1"/>
</dbReference>
<reference evidence="6 7" key="1">
    <citation type="submission" date="2018-06" db="EMBL/GenBank/DDBJ databases">
        <authorList>
            <consortium name="Pathogen Informatics"/>
            <person name="Doyle S."/>
        </authorList>
    </citation>
    <scope>NUCLEOTIDE SEQUENCE [LARGE SCALE GENOMIC DNA]</scope>
    <source>
        <strain evidence="6 7">NCTC12112</strain>
    </source>
</reference>
<dbReference type="EMBL" id="LS483487">
    <property type="protein sequence ID" value="SQI99482.1"/>
    <property type="molecule type" value="Genomic_DNA"/>
</dbReference>
<dbReference type="CDD" id="cd01109">
    <property type="entry name" value="HTH_YyaN"/>
    <property type="match status" value="1"/>
</dbReference>
<dbReference type="RefSeq" id="WP_005978830.1">
    <property type="nucleotide sequence ID" value="NZ_BAABXY010000001.1"/>
</dbReference>
<dbReference type="Gene3D" id="1.10.1660.10">
    <property type="match status" value="1"/>
</dbReference>
<evidence type="ECO:0000313" key="6">
    <source>
        <dbReference type="EMBL" id="SQI99482.1"/>
    </source>
</evidence>
<keyword evidence="4" id="KW-0804">Transcription</keyword>
<keyword evidence="2" id="KW-0805">Transcription regulation</keyword>
<dbReference type="Proteomes" id="UP000249008">
    <property type="component" value="Chromosome 1"/>
</dbReference>
<feature type="domain" description="HTH merR-type" evidence="5">
    <location>
        <begin position="3"/>
        <end position="71"/>
    </location>
</feature>
<evidence type="ECO:0000256" key="4">
    <source>
        <dbReference type="ARBA" id="ARBA00023163"/>
    </source>
</evidence>
<organism evidence="6 7">
    <name type="scientific">Fusobacterium ulcerans</name>
    <dbReference type="NCBI Taxonomy" id="861"/>
    <lineage>
        <taxon>Bacteria</taxon>
        <taxon>Fusobacteriati</taxon>
        <taxon>Fusobacteriota</taxon>
        <taxon>Fusobacteriia</taxon>
        <taxon>Fusobacteriales</taxon>
        <taxon>Fusobacteriaceae</taxon>
        <taxon>Fusobacterium</taxon>
    </lineage>
</organism>
<dbReference type="SUPFAM" id="SSF46955">
    <property type="entry name" value="Putative DNA-binding domain"/>
    <property type="match status" value="1"/>
</dbReference>
<gene>
    <name evidence="6" type="primary">adhR_1</name>
    <name evidence="6" type="ORF">NCTC12112_00142</name>
</gene>
<evidence type="ECO:0000256" key="2">
    <source>
        <dbReference type="ARBA" id="ARBA00023015"/>
    </source>
</evidence>
<dbReference type="GeneID" id="78454741"/>
<dbReference type="AlphaFoldDB" id="A0AAX1TTY1"/>
<accession>A0AAX1TTY1</accession>
<dbReference type="InterPro" id="IPR009061">
    <property type="entry name" value="DNA-bd_dom_put_sf"/>
</dbReference>